<proteinExistence type="predicted"/>
<name>A0A6A6FTC4_9PEZI</name>
<keyword evidence="2" id="KW-1185">Reference proteome</keyword>
<sequence length="280" mass="32645">MASTSPLLRLPRELRDLIMLDAMTIRHSAPTRSFRTIPPPATDGQFYLWSEHSNWQYLNLLAVNQQIRAEAKDLTTQLYNANRIRFEIDILVKGYVYTPKWTLQSLALQPNSSLDLQVNLTILSTEAFRANDGWPRQPGHIFRTLLNFLSRFLHQGPTFLHDDASFFTKGPFYLRNLNLNVTFQDDYTRGTHADTVREICRMMKALSKLDTASKYIGRIQVDASWQVQGEDFQLQREWDLNEVNQEQEELKETDWAAVGFLFGEAWLRKYARRPDRMPGD</sequence>
<protein>
    <recommendedName>
        <fullName evidence="3">F-box domain-containing protein</fullName>
    </recommendedName>
</protein>
<evidence type="ECO:0008006" key="3">
    <source>
        <dbReference type="Google" id="ProtNLM"/>
    </source>
</evidence>
<gene>
    <name evidence="1" type="ORF">CERZMDRAFT_93922</name>
</gene>
<evidence type="ECO:0000313" key="2">
    <source>
        <dbReference type="Proteomes" id="UP000799539"/>
    </source>
</evidence>
<organism evidence="1 2">
    <name type="scientific">Cercospora zeae-maydis SCOH1-5</name>
    <dbReference type="NCBI Taxonomy" id="717836"/>
    <lineage>
        <taxon>Eukaryota</taxon>
        <taxon>Fungi</taxon>
        <taxon>Dikarya</taxon>
        <taxon>Ascomycota</taxon>
        <taxon>Pezizomycotina</taxon>
        <taxon>Dothideomycetes</taxon>
        <taxon>Dothideomycetidae</taxon>
        <taxon>Mycosphaerellales</taxon>
        <taxon>Mycosphaerellaceae</taxon>
        <taxon>Cercospora</taxon>
    </lineage>
</organism>
<dbReference type="AlphaFoldDB" id="A0A6A6FTC4"/>
<evidence type="ECO:0000313" key="1">
    <source>
        <dbReference type="EMBL" id="KAF2216631.1"/>
    </source>
</evidence>
<accession>A0A6A6FTC4</accession>
<reference evidence="1" key="1">
    <citation type="journal article" date="2020" name="Stud. Mycol.">
        <title>101 Dothideomycetes genomes: a test case for predicting lifestyles and emergence of pathogens.</title>
        <authorList>
            <person name="Haridas S."/>
            <person name="Albert R."/>
            <person name="Binder M."/>
            <person name="Bloem J."/>
            <person name="Labutti K."/>
            <person name="Salamov A."/>
            <person name="Andreopoulos B."/>
            <person name="Baker S."/>
            <person name="Barry K."/>
            <person name="Bills G."/>
            <person name="Bluhm B."/>
            <person name="Cannon C."/>
            <person name="Castanera R."/>
            <person name="Culley D."/>
            <person name="Daum C."/>
            <person name="Ezra D."/>
            <person name="Gonzalez J."/>
            <person name="Henrissat B."/>
            <person name="Kuo A."/>
            <person name="Liang C."/>
            <person name="Lipzen A."/>
            <person name="Lutzoni F."/>
            <person name="Magnuson J."/>
            <person name="Mondo S."/>
            <person name="Nolan M."/>
            <person name="Ohm R."/>
            <person name="Pangilinan J."/>
            <person name="Park H.-J."/>
            <person name="Ramirez L."/>
            <person name="Alfaro M."/>
            <person name="Sun H."/>
            <person name="Tritt A."/>
            <person name="Yoshinaga Y."/>
            <person name="Zwiers L.-H."/>
            <person name="Turgeon B."/>
            <person name="Goodwin S."/>
            <person name="Spatafora J."/>
            <person name="Crous P."/>
            <person name="Grigoriev I."/>
        </authorList>
    </citation>
    <scope>NUCLEOTIDE SEQUENCE</scope>
    <source>
        <strain evidence="1">SCOH1-5</strain>
    </source>
</reference>
<dbReference type="OrthoDB" id="2823490at2759"/>
<dbReference type="EMBL" id="ML992664">
    <property type="protein sequence ID" value="KAF2216631.1"/>
    <property type="molecule type" value="Genomic_DNA"/>
</dbReference>
<dbReference type="Proteomes" id="UP000799539">
    <property type="component" value="Unassembled WGS sequence"/>
</dbReference>